<dbReference type="PANTHER" id="PTHR17608:SF4">
    <property type="entry name" value="GENETIC SUPPRESSOR ELEMENT 1"/>
    <property type="match status" value="1"/>
</dbReference>
<comment type="caution">
    <text evidence="2">The sequence shown here is derived from an EMBL/GenBank/DDBJ whole genome shotgun (WGS) entry which is preliminary data.</text>
</comment>
<protein>
    <submittedName>
        <fullName evidence="2">DUF3736 domain-containing protein</fullName>
    </submittedName>
</protein>
<dbReference type="PANTHER" id="PTHR17608">
    <property type="entry name" value="GENETIC SUPPRESSOR ELEMENT 1"/>
    <property type="match status" value="1"/>
</dbReference>
<sequence length="211" mass="23973">MDVKYTPSNSLLTPKLEQVPYHCSSESSESLNSSSVSASLELVDSSYSSQHNSNKSFNKFSFKRGHSLKHEFRFAIPDSNHKNNHITRPNDATSAAIAGNCSVSTQVDPGVFSNNADKSLADLKNPFNWPGLEAIMEAFYRHQMVQQSSEKTVIIERCHHLRQTQEELKMEADGLSRQMSDLLRCKRELDDERQKHQNAIDHLKQRLQIGR</sequence>
<keyword evidence="3" id="KW-1185">Reference proteome</keyword>
<name>A0AAV4XPM0_CAEEX</name>
<reference evidence="2 3" key="1">
    <citation type="submission" date="2021-06" db="EMBL/GenBank/DDBJ databases">
        <title>Caerostris extrusa draft genome.</title>
        <authorList>
            <person name="Kono N."/>
            <person name="Arakawa K."/>
        </authorList>
    </citation>
    <scope>NUCLEOTIDE SEQUENCE [LARGE SCALE GENOMIC DNA]</scope>
</reference>
<evidence type="ECO:0000256" key="1">
    <source>
        <dbReference type="SAM" id="Coils"/>
    </source>
</evidence>
<evidence type="ECO:0000313" key="3">
    <source>
        <dbReference type="Proteomes" id="UP001054945"/>
    </source>
</evidence>
<gene>
    <name evidence="2" type="primary">AVEN_139507_1</name>
    <name evidence="2" type="ORF">CEXT_235011</name>
</gene>
<dbReference type="Proteomes" id="UP001054945">
    <property type="component" value="Unassembled WGS sequence"/>
</dbReference>
<accession>A0AAV4XPM0</accession>
<feature type="coiled-coil region" evidence="1">
    <location>
        <begin position="158"/>
        <end position="206"/>
    </location>
</feature>
<dbReference type="InterPro" id="IPR042337">
    <property type="entry name" value="GSE1"/>
</dbReference>
<dbReference type="EMBL" id="BPLR01018070">
    <property type="protein sequence ID" value="GIY96639.1"/>
    <property type="molecule type" value="Genomic_DNA"/>
</dbReference>
<evidence type="ECO:0000313" key="2">
    <source>
        <dbReference type="EMBL" id="GIY96639.1"/>
    </source>
</evidence>
<dbReference type="AlphaFoldDB" id="A0AAV4XPM0"/>
<keyword evidence="1" id="KW-0175">Coiled coil</keyword>
<proteinExistence type="predicted"/>
<organism evidence="2 3">
    <name type="scientific">Caerostris extrusa</name>
    <name type="common">Bark spider</name>
    <name type="synonym">Caerostris bankana</name>
    <dbReference type="NCBI Taxonomy" id="172846"/>
    <lineage>
        <taxon>Eukaryota</taxon>
        <taxon>Metazoa</taxon>
        <taxon>Ecdysozoa</taxon>
        <taxon>Arthropoda</taxon>
        <taxon>Chelicerata</taxon>
        <taxon>Arachnida</taxon>
        <taxon>Araneae</taxon>
        <taxon>Araneomorphae</taxon>
        <taxon>Entelegynae</taxon>
        <taxon>Araneoidea</taxon>
        <taxon>Araneidae</taxon>
        <taxon>Caerostris</taxon>
    </lineage>
</organism>